<evidence type="ECO:0000313" key="6">
    <source>
        <dbReference type="Proteomes" id="UP001370490"/>
    </source>
</evidence>
<dbReference type="Pfam" id="PF01922">
    <property type="entry name" value="SRP19"/>
    <property type="match status" value="1"/>
</dbReference>
<keyword evidence="3" id="KW-0733">Signal recognition particle</keyword>
<dbReference type="Gene3D" id="3.30.56.30">
    <property type="entry name" value="Signal recognition particle, SRP19-like subunit"/>
    <property type="match status" value="1"/>
</dbReference>
<feature type="non-terminal residue" evidence="5">
    <location>
        <position position="1"/>
    </location>
</feature>
<reference evidence="5 6" key="1">
    <citation type="submission" date="2023-12" db="EMBL/GenBank/DDBJ databases">
        <title>A high-quality genome assembly for Dillenia turbinata (Dilleniales).</title>
        <authorList>
            <person name="Chanderbali A."/>
        </authorList>
    </citation>
    <scope>NUCLEOTIDE SEQUENCE [LARGE SCALE GENOMIC DNA]</scope>
    <source>
        <strain evidence="5">LSX21</strain>
        <tissue evidence="5">Leaf</tissue>
    </source>
</reference>
<dbReference type="PANTHER" id="PTHR17453">
    <property type="entry name" value="SIGNAL RECOGNITION PARTICLE 19 KD PROTEIN"/>
    <property type="match status" value="1"/>
</dbReference>
<dbReference type="GO" id="GO:0005786">
    <property type="term" value="C:signal recognition particle, endoplasmic reticulum targeting"/>
    <property type="evidence" value="ECO:0007669"/>
    <property type="project" value="UniProtKB-KW"/>
</dbReference>
<dbReference type="PANTHER" id="PTHR17453:SF0">
    <property type="entry name" value="SIGNAL RECOGNITION PARTICLE 19 KDA PROTEIN"/>
    <property type="match status" value="1"/>
</dbReference>
<evidence type="ECO:0000256" key="1">
    <source>
        <dbReference type="ARBA" id="ARBA00004496"/>
    </source>
</evidence>
<dbReference type="GO" id="GO:0008312">
    <property type="term" value="F:7S RNA binding"/>
    <property type="evidence" value="ECO:0007669"/>
    <property type="project" value="InterPro"/>
</dbReference>
<dbReference type="InterPro" id="IPR036521">
    <property type="entry name" value="SRP19-like_sf"/>
</dbReference>
<evidence type="ECO:0000256" key="3">
    <source>
        <dbReference type="ARBA" id="ARBA00023135"/>
    </source>
</evidence>
<keyword evidence="6" id="KW-1185">Reference proteome</keyword>
<evidence type="ECO:0000313" key="5">
    <source>
        <dbReference type="EMBL" id="KAK6923711.1"/>
    </source>
</evidence>
<name>A0AAN8V5E8_9MAGN</name>
<dbReference type="GO" id="GO:0006617">
    <property type="term" value="P:SRP-dependent cotranslational protein targeting to membrane, signal sequence recognition"/>
    <property type="evidence" value="ECO:0007669"/>
    <property type="project" value="TreeGrafter"/>
</dbReference>
<organism evidence="5 6">
    <name type="scientific">Dillenia turbinata</name>
    <dbReference type="NCBI Taxonomy" id="194707"/>
    <lineage>
        <taxon>Eukaryota</taxon>
        <taxon>Viridiplantae</taxon>
        <taxon>Streptophyta</taxon>
        <taxon>Embryophyta</taxon>
        <taxon>Tracheophyta</taxon>
        <taxon>Spermatophyta</taxon>
        <taxon>Magnoliopsida</taxon>
        <taxon>eudicotyledons</taxon>
        <taxon>Gunneridae</taxon>
        <taxon>Pentapetalae</taxon>
        <taxon>Dilleniales</taxon>
        <taxon>Dilleniaceae</taxon>
        <taxon>Dillenia</taxon>
    </lineage>
</organism>
<evidence type="ECO:0000256" key="4">
    <source>
        <dbReference type="ARBA" id="ARBA00023274"/>
    </source>
</evidence>
<gene>
    <name evidence="5" type="ORF">RJ641_009911</name>
</gene>
<keyword evidence="4" id="KW-0687">Ribonucleoprotein</keyword>
<dbReference type="SUPFAM" id="SSF69695">
    <property type="entry name" value="SRP19"/>
    <property type="match status" value="1"/>
</dbReference>
<keyword evidence="2" id="KW-0963">Cytoplasm</keyword>
<dbReference type="Proteomes" id="UP001370490">
    <property type="component" value="Unassembled WGS sequence"/>
</dbReference>
<accession>A0AAN8V5E8</accession>
<dbReference type="AlphaFoldDB" id="A0AAN8V5E8"/>
<comment type="subcellular location">
    <subcellularLocation>
        <location evidence="1">Cytoplasm</location>
    </subcellularLocation>
</comment>
<sequence>GGSIANIKKWIILYPVYINSKKTIAEGRQIYTTKGCETLLALKSATVAIISNFLSQLSLIGDLCVMAFDPSRSIRRIREISCKEGELGFH</sequence>
<evidence type="ECO:0000256" key="2">
    <source>
        <dbReference type="ARBA" id="ARBA00022490"/>
    </source>
</evidence>
<dbReference type="EMBL" id="JBAMMX010000017">
    <property type="protein sequence ID" value="KAK6923711.1"/>
    <property type="molecule type" value="Genomic_DNA"/>
</dbReference>
<comment type="caution">
    <text evidence="5">The sequence shown here is derived from an EMBL/GenBank/DDBJ whole genome shotgun (WGS) entry which is preliminary data.</text>
</comment>
<proteinExistence type="predicted"/>
<dbReference type="InterPro" id="IPR002778">
    <property type="entry name" value="Signal_recog_particle_SRP19"/>
</dbReference>
<protein>
    <submittedName>
        <fullName evidence="5">Uncharacterized protein</fullName>
    </submittedName>
</protein>